<feature type="compositionally biased region" description="Polar residues" evidence="1">
    <location>
        <begin position="241"/>
        <end position="256"/>
    </location>
</feature>
<feature type="compositionally biased region" description="Low complexity" evidence="1">
    <location>
        <begin position="42"/>
        <end position="84"/>
    </location>
</feature>
<accession>A0A9P4WIM5</accession>
<dbReference type="EMBL" id="SWKV01000084">
    <property type="protein sequence ID" value="KAF3033259.1"/>
    <property type="molecule type" value="Genomic_DNA"/>
</dbReference>
<evidence type="ECO:0000256" key="1">
    <source>
        <dbReference type="SAM" id="MobiDB-lite"/>
    </source>
</evidence>
<feature type="compositionally biased region" description="Low complexity" evidence="1">
    <location>
        <begin position="430"/>
        <end position="451"/>
    </location>
</feature>
<protein>
    <submittedName>
        <fullName evidence="2">Uncharacterized protein</fullName>
    </submittedName>
</protein>
<name>A0A9P4WIM5_9PLEO</name>
<dbReference type="Proteomes" id="UP000758155">
    <property type="component" value="Unassembled WGS sequence"/>
</dbReference>
<feature type="compositionally biased region" description="Low complexity" evidence="1">
    <location>
        <begin position="458"/>
        <end position="474"/>
    </location>
</feature>
<feature type="compositionally biased region" description="Polar residues" evidence="1">
    <location>
        <begin position="836"/>
        <end position="845"/>
    </location>
</feature>
<feature type="compositionally biased region" description="Polar residues" evidence="1">
    <location>
        <begin position="475"/>
        <end position="501"/>
    </location>
</feature>
<feature type="region of interest" description="Disordered" evidence="1">
    <location>
        <begin position="1"/>
        <end position="586"/>
    </location>
</feature>
<gene>
    <name evidence="2" type="ORF">E8E12_003323</name>
</gene>
<keyword evidence="3" id="KW-1185">Reference proteome</keyword>
<organism evidence="2 3">
    <name type="scientific">Didymella heteroderae</name>
    <dbReference type="NCBI Taxonomy" id="1769908"/>
    <lineage>
        <taxon>Eukaryota</taxon>
        <taxon>Fungi</taxon>
        <taxon>Dikarya</taxon>
        <taxon>Ascomycota</taxon>
        <taxon>Pezizomycotina</taxon>
        <taxon>Dothideomycetes</taxon>
        <taxon>Pleosporomycetidae</taxon>
        <taxon>Pleosporales</taxon>
        <taxon>Pleosporineae</taxon>
        <taxon>Didymellaceae</taxon>
        <taxon>Didymella</taxon>
    </lineage>
</organism>
<comment type="caution">
    <text evidence="2">The sequence shown here is derived from an EMBL/GenBank/DDBJ whole genome shotgun (WGS) entry which is preliminary data.</text>
</comment>
<reference evidence="2" key="1">
    <citation type="submission" date="2019-04" db="EMBL/GenBank/DDBJ databases">
        <title>Sequencing of skin fungus with MAO and IRED activity.</title>
        <authorList>
            <person name="Marsaioli A.J."/>
            <person name="Bonatto J.M.C."/>
            <person name="Reis Junior O."/>
        </authorList>
    </citation>
    <scope>NUCLEOTIDE SEQUENCE</scope>
    <source>
        <strain evidence="2">28M1</strain>
    </source>
</reference>
<feature type="compositionally biased region" description="Low complexity" evidence="1">
    <location>
        <begin position="340"/>
        <end position="402"/>
    </location>
</feature>
<evidence type="ECO:0000313" key="3">
    <source>
        <dbReference type="Proteomes" id="UP000758155"/>
    </source>
</evidence>
<feature type="region of interest" description="Disordered" evidence="1">
    <location>
        <begin position="830"/>
        <end position="908"/>
    </location>
</feature>
<feature type="compositionally biased region" description="Low complexity" evidence="1">
    <location>
        <begin position="196"/>
        <end position="208"/>
    </location>
</feature>
<sequence length="931" mass="102878">MVPKPTGWFKSNKSHTSVDNSSGQPSPVPSVRVAGIVNNEFQNPNGQQQAQLGQQPPLQQPPLGVAQQQQQQYRPPQQQPYPQRTTSTSQSHRLSSHDQLQGYQHQGGLPDPSPGFDQARPGSQQLPAPAYAQEQPKKSRLSRIAAGLTGHKEEDASKQSRKDNIGRRQSTRGRENRPPEYQQQQQQDAPRLSTPSQQYHQRASSQQQLPTSVEQDEGSPGLDPFLQQEPSTPEVPPKDIQYQQHPQQFGSNSHQGQYRPPLDIVSTEGSYQKQGGVEHYSPDQHQGPQLQQQQANQHQYPNYQPVTQQSQSSDAYQSYPAQSAPSPRPGNAQLYGQDISQQQRNVYYQQQQASQQSQGQSPQDGPPQNTHFQQQQQQQQQQQFAPSPQSQPQPSQDFRQQQAHPVRSASLHQPELQHPQATRGVPQIVQSGQPVDQQQQLQQLRPPSSQQPAPPSPLQHQYQPYDQQQNQQSQASDSPTSKISLQTQSQDSMAPSSQSNGRLRKVAAEGGQQQSSTSSRESSLLQQPTTQGQPQGQPPVSPGVATFGANIVPTAAQGQPYRGDKQSGETGRATPPPRSAASELSEEEIEKMMKDHEVLREKYQKVKRYFFEQQTQLSFSIRKDWKSIPVFLHPVVNKNAVEIGKQEMTAVGRAFISHWLVENIFEKYFHPDLEPGFSTQLQMIQLNIRRFAPSCHSTEDEDSLAAKVINWRLATLEGLSDLLRAPQAEANRQKLTESLNEKLIASLQMHLNDPAPPDLAGGVPMIVELAVSIAQHLPLESREVHIEYFPPGHSIVSELMKMESGIPPLTSPIKEVDEADRASLRSVASKMDDNASVDQDMQGSQPPKEDKKRGFFGGLGTSKKPTTAPASLGKRESSLGQGGSQQSLTGPPGSSSGQKDDPPPPRVRLAVGVAVQIRGKSVLSKAPVYST</sequence>
<feature type="compositionally biased region" description="Polar residues" evidence="1">
    <location>
        <begin position="9"/>
        <end position="25"/>
    </location>
</feature>
<evidence type="ECO:0000313" key="2">
    <source>
        <dbReference type="EMBL" id="KAF3033259.1"/>
    </source>
</evidence>
<feature type="compositionally biased region" description="Low complexity" evidence="1">
    <location>
        <begin position="512"/>
        <end position="535"/>
    </location>
</feature>
<feature type="compositionally biased region" description="Low complexity" evidence="1">
    <location>
        <begin position="284"/>
        <end position="324"/>
    </location>
</feature>
<dbReference type="OrthoDB" id="4155914at2759"/>
<dbReference type="AlphaFoldDB" id="A0A9P4WIM5"/>
<dbReference type="PANTHER" id="PTHR48139:SF1">
    <property type="entry name" value="FIBROUS SHEATH CABYR-BINDING PROTEIN"/>
    <property type="match status" value="1"/>
</dbReference>
<feature type="compositionally biased region" description="Low complexity" evidence="1">
    <location>
        <begin position="884"/>
        <end position="897"/>
    </location>
</feature>
<feature type="compositionally biased region" description="Polar residues" evidence="1">
    <location>
        <begin position="85"/>
        <end position="104"/>
    </location>
</feature>
<feature type="compositionally biased region" description="Basic and acidic residues" evidence="1">
    <location>
        <begin position="150"/>
        <end position="178"/>
    </location>
</feature>
<dbReference type="PANTHER" id="PTHR48139">
    <property type="entry name" value="SI:DKEY-56M19.5"/>
    <property type="match status" value="1"/>
</dbReference>
<proteinExistence type="predicted"/>